<keyword evidence="2" id="KW-0472">Membrane</keyword>
<dbReference type="GO" id="GO:0005778">
    <property type="term" value="C:peroxisomal membrane"/>
    <property type="evidence" value="ECO:0007669"/>
    <property type="project" value="UniProtKB-SubCell"/>
</dbReference>
<sequence>MSPPFSIAAESAASEADAGVEEQKISNENEDGERAERRARRQHEQGILIGLPVVSARQGLGRKVPPTSLAPWIKLSLTLDGRDKITKVLQYSARLLAYLYRGNPALQSKFTALKASLTTSRKAYRLGRSITELEKLRNMKSLWCLLLLDFGKTDRSNVVNQEQPWWKTLGMAIKTAGLLGFWLGDNINFLAMSGLFDNNAQQIPLRLQQRKALQTRASQFGNRSYFIGGIAGLLVNLRSYLVHRRTEMKVAVERAAAASAISSGSVGDCEPTKATKEAQELLVQAQRKQFSLVVMLLKSCCDVMVFSNNPGIDLHLKYRGRKNNELLHCICGLVSASSVLYNNYPNK</sequence>
<evidence type="ECO:0000313" key="6">
    <source>
        <dbReference type="EMBL" id="CAD9272958.1"/>
    </source>
</evidence>
<dbReference type="EMBL" id="HBGK01003467">
    <property type="protein sequence ID" value="CAD9272958.1"/>
    <property type="molecule type" value="Transcribed_RNA"/>
</dbReference>
<evidence type="ECO:0000256" key="3">
    <source>
        <dbReference type="ARBA" id="ARBA00023140"/>
    </source>
</evidence>
<keyword evidence="3" id="KW-0576">Peroxisome</keyword>
<dbReference type="AlphaFoldDB" id="A0A7S1UMR9"/>
<organism evidence="6">
    <name type="scientific">Grammatophora oceanica</name>
    <dbReference type="NCBI Taxonomy" id="210454"/>
    <lineage>
        <taxon>Eukaryota</taxon>
        <taxon>Sar</taxon>
        <taxon>Stramenopiles</taxon>
        <taxon>Ochrophyta</taxon>
        <taxon>Bacillariophyta</taxon>
        <taxon>Fragilariophyceae</taxon>
        <taxon>Fragilariophycidae</taxon>
        <taxon>Rhabdonematales</taxon>
        <taxon>Grammatophoraceae</taxon>
        <taxon>Grammatophora</taxon>
    </lineage>
</organism>
<gene>
    <name evidence="6" type="ORF">GOCE00092_LOCUS1865</name>
</gene>
<feature type="compositionally biased region" description="Basic and acidic residues" evidence="5">
    <location>
        <begin position="21"/>
        <end position="36"/>
    </location>
</feature>
<reference evidence="6" key="1">
    <citation type="submission" date="2021-01" db="EMBL/GenBank/DDBJ databases">
        <authorList>
            <person name="Corre E."/>
            <person name="Pelletier E."/>
            <person name="Niang G."/>
            <person name="Scheremetjew M."/>
            <person name="Finn R."/>
            <person name="Kale V."/>
            <person name="Holt S."/>
            <person name="Cochrane G."/>
            <person name="Meng A."/>
            <person name="Brown T."/>
            <person name="Cohen L."/>
        </authorList>
    </citation>
    <scope>NUCLEOTIDE SEQUENCE</scope>
    <source>
        <strain evidence="6">CCMP 410</strain>
    </source>
</reference>
<evidence type="ECO:0000256" key="1">
    <source>
        <dbReference type="ARBA" id="ARBA00022593"/>
    </source>
</evidence>
<feature type="compositionally biased region" description="Low complexity" evidence="5">
    <location>
        <begin position="8"/>
        <end position="17"/>
    </location>
</feature>
<name>A0A7S1UMR9_9STRA</name>
<accession>A0A7S1UMR9</accession>
<evidence type="ECO:0000256" key="4">
    <source>
        <dbReference type="ARBA" id="ARBA00046271"/>
    </source>
</evidence>
<dbReference type="GO" id="GO:0016559">
    <property type="term" value="P:peroxisome fission"/>
    <property type="evidence" value="ECO:0007669"/>
    <property type="project" value="InterPro"/>
</dbReference>
<dbReference type="PANTHER" id="PTHR12652">
    <property type="entry name" value="PEROXISOMAL BIOGENESIS FACTOR 11"/>
    <property type="match status" value="1"/>
</dbReference>
<evidence type="ECO:0000256" key="2">
    <source>
        <dbReference type="ARBA" id="ARBA00023136"/>
    </source>
</evidence>
<keyword evidence="1" id="KW-0962">Peroxisome biogenesis</keyword>
<dbReference type="PANTHER" id="PTHR12652:SF50">
    <property type="entry name" value="PEROXIN 11"/>
    <property type="match status" value="1"/>
</dbReference>
<proteinExistence type="predicted"/>
<dbReference type="Pfam" id="PF05648">
    <property type="entry name" value="PEX11"/>
    <property type="match status" value="1"/>
</dbReference>
<comment type="subcellular location">
    <subcellularLocation>
        <location evidence="4">Peroxisome membrane</location>
    </subcellularLocation>
</comment>
<dbReference type="InterPro" id="IPR008733">
    <property type="entry name" value="PEX11"/>
</dbReference>
<protein>
    <submittedName>
        <fullName evidence="6">Uncharacterized protein</fullName>
    </submittedName>
</protein>
<evidence type="ECO:0000256" key="5">
    <source>
        <dbReference type="SAM" id="MobiDB-lite"/>
    </source>
</evidence>
<feature type="region of interest" description="Disordered" evidence="5">
    <location>
        <begin position="1"/>
        <end position="41"/>
    </location>
</feature>